<feature type="domain" description="DUF6817" evidence="1">
    <location>
        <begin position="18"/>
        <end position="102"/>
    </location>
</feature>
<organism evidence="2 3">
    <name type="scientific">Actinacidiphila acidipaludis</name>
    <dbReference type="NCBI Taxonomy" id="2873382"/>
    <lineage>
        <taxon>Bacteria</taxon>
        <taxon>Bacillati</taxon>
        <taxon>Actinomycetota</taxon>
        <taxon>Actinomycetes</taxon>
        <taxon>Kitasatosporales</taxon>
        <taxon>Streptomycetaceae</taxon>
        <taxon>Actinacidiphila</taxon>
    </lineage>
</organism>
<dbReference type="EMBL" id="JAINZZ010000010">
    <property type="protein sequence ID" value="MBY8878275.1"/>
    <property type="molecule type" value="Genomic_DNA"/>
</dbReference>
<dbReference type="InterPro" id="IPR049202">
    <property type="entry name" value="DUF6817"/>
</dbReference>
<accession>A0ABS7Q541</accession>
<dbReference type="RefSeq" id="WP_222962416.1">
    <property type="nucleotide sequence ID" value="NZ_JAINZZ010000010.1"/>
</dbReference>
<evidence type="ECO:0000259" key="1">
    <source>
        <dbReference type="Pfam" id="PF20680"/>
    </source>
</evidence>
<comment type="caution">
    <text evidence="2">The sequence shown here is derived from an EMBL/GenBank/DDBJ whole genome shotgun (WGS) entry which is preliminary data.</text>
</comment>
<protein>
    <recommendedName>
        <fullName evidence="1">DUF6817 domain-containing protein</fullName>
    </recommendedName>
</protein>
<proteinExistence type="predicted"/>
<gene>
    <name evidence="2" type="ORF">K7862_11615</name>
</gene>
<name>A0ABS7Q541_9ACTN</name>
<reference evidence="2 3" key="1">
    <citation type="submission" date="2021-08" db="EMBL/GenBank/DDBJ databases">
        <title>WGS of actinomycetes from Thailand.</title>
        <authorList>
            <person name="Thawai C."/>
        </authorList>
    </citation>
    <scope>NUCLEOTIDE SEQUENCE [LARGE SCALE GENOMIC DNA]</scope>
    <source>
        <strain evidence="2 3">PLK6-54</strain>
    </source>
</reference>
<sequence>MTTRQNASGDSGTPVEDFLRGLGADRIPHPGGTLLAHLGRVARALAEWGAAPEVRAAGLCHAAYGTDGFDESLLGLDERARLAGLIGDRAEALVYFYGSCDRSAVYPQLGGNRPLVFRDRFTGAEHTPADDDLRALLEITAANELDLVQHNEDLAVRYGADLARLFTRSRAWLSAPARAASTRLLAPYVTGPTRA</sequence>
<keyword evidence="3" id="KW-1185">Reference proteome</keyword>
<evidence type="ECO:0000313" key="2">
    <source>
        <dbReference type="EMBL" id="MBY8878275.1"/>
    </source>
</evidence>
<dbReference type="Pfam" id="PF20680">
    <property type="entry name" value="DUF6817"/>
    <property type="match status" value="1"/>
</dbReference>
<evidence type="ECO:0000313" key="3">
    <source>
        <dbReference type="Proteomes" id="UP000778578"/>
    </source>
</evidence>
<dbReference type="Proteomes" id="UP000778578">
    <property type="component" value="Unassembled WGS sequence"/>
</dbReference>